<comment type="caution">
    <text evidence="2">The sequence shown here is derived from an EMBL/GenBank/DDBJ whole genome shotgun (WGS) entry which is preliminary data.</text>
</comment>
<reference evidence="2 3" key="1">
    <citation type="submission" date="2023-07" db="EMBL/GenBank/DDBJ databases">
        <title>Sequencing the genomes of 1000 actinobacteria strains.</title>
        <authorList>
            <person name="Klenk H.-P."/>
        </authorList>
    </citation>
    <scope>NUCLEOTIDE SEQUENCE [LARGE SCALE GENOMIC DNA]</scope>
    <source>
        <strain evidence="2 3">DSM 46740</strain>
    </source>
</reference>
<organism evidence="2 3">
    <name type="scientific">Streptosporangium lutulentum</name>
    <dbReference type="NCBI Taxonomy" id="1461250"/>
    <lineage>
        <taxon>Bacteria</taxon>
        <taxon>Bacillati</taxon>
        <taxon>Actinomycetota</taxon>
        <taxon>Actinomycetes</taxon>
        <taxon>Streptosporangiales</taxon>
        <taxon>Streptosporangiaceae</taxon>
        <taxon>Streptosporangium</taxon>
    </lineage>
</organism>
<feature type="transmembrane region" description="Helical" evidence="1">
    <location>
        <begin position="129"/>
        <end position="152"/>
    </location>
</feature>
<accession>A0ABT9QN37</accession>
<sequence length="166" mass="18188">MSPEFLERTRSLSVTLTALLCMWLFGNLYEGLVTNPQLIANPRPGTFVGEFAVGSPVYYYLPWAPFCVILMIVLRVRFGRGAPARVRRAWNGAIGFVVVAVIAKVVLITQVNPVFRDPAVSGELVRDRAVWWAFGNGVATIAVAAAVVLLTFHRRPSTVGDGVESR</sequence>
<dbReference type="Proteomes" id="UP001225356">
    <property type="component" value="Unassembled WGS sequence"/>
</dbReference>
<protein>
    <submittedName>
        <fullName evidence="2">Uncharacterized protein</fullName>
    </submittedName>
</protein>
<feature type="transmembrane region" description="Helical" evidence="1">
    <location>
        <begin position="57"/>
        <end position="78"/>
    </location>
</feature>
<proteinExistence type="predicted"/>
<name>A0ABT9QN37_9ACTN</name>
<evidence type="ECO:0000313" key="2">
    <source>
        <dbReference type="EMBL" id="MDP9847668.1"/>
    </source>
</evidence>
<dbReference type="RefSeq" id="WP_307564737.1">
    <property type="nucleotide sequence ID" value="NZ_JAUSQU010000001.1"/>
</dbReference>
<evidence type="ECO:0000256" key="1">
    <source>
        <dbReference type="SAM" id="Phobius"/>
    </source>
</evidence>
<keyword evidence="3" id="KW-1185">Reference proteome</keyword>
<keyword evidence="1" id="KW-1133">Transmembrane helix</keyword>
<evidence type="ECO:0000313" key="3">
    <source>
        <dbReference type="Proteomes" id="UP001225356"/>
    </source>
</evidence>
<feature type="transmembrane region" description="Helical" evidence="1">
    <location>
        <begin position="90"/>
        <end position="109"/>
    </location>
</feature>
<feature type="transmembrane region" description="Helical" evidence="1">
    <location>
        <begin position="12"/>
        <end position="29"/>
    </location>
</feature>
<keyword evidence="1" id="KW-0812">Transmembrane</keyword>
<gene>
    <name evidence="2" type="ORF">J2853_006879</name>
</gene>
<dbReference type="EMBL" id="JAUSQU010000001">
    <property type="protein sequence ID" value="MDP9847668.1"/>
    <property type="molecule type" value="Genomic_DNA"/>
</dbReference>
<keyword evidence="1" id="KW-0472">Membrane</keyword>